<sequence>MNELAVCVPHVHYHRGQHIVGVLQIQQWQSAEYPVHDSSQLIASFNSDDWMDGIDTPWILNIPTAKNLLVLDLEAMETCDVCK</sequence>
<accession>A0A8X6N797</accession>
<gene>
    <name evidence="1" type="ORF">NPIL_659911</name>
</gene>
<organism evidence="1 2">
    <name type="scientific">Nephila pilipes</name>
    <name type="common">Giant wood spider</name>
    <name type="synonym">Nephila maculata</name>
    <dbReference type="NCBI Taxonomy" id="299642"/>
    <lineage>
        <taxon>Eukaryota</taxon>
        <taxon>Metazoa</taxon>
        <taxon>Ecdysozoa</taxon>
        <taxon>Arthropoda</taxon>
        <taxon>Chelicerata</taxon>
        <taxon>Arachnida</taxon>
        <taxon>Araneae</taxon>
        <taxon>Araneomorphae</taxon>
        <taxon>Entelegynae</taxon>
        <taxon>Araneoidea</taxon>
        <taxon>Nephilidae</taxon>
        <taxon>Nephila</taxon>
    </lineage>
</organism>
<dbReference type="EMBL" id="BMAW01006335">
    <property type="protein sequence ID" value="GFS98431.1"/>
    <property type="molecule type" value="Genomic_DNA"/>
</dbReference>
<dbReference type="Proteomes" id="UP000887013">
    <property type="component" value="Unassembled WGS sequence"/>
</dbReference>
<evidence type="ECO:0000313" key="2">
    <source>
        <dbReference type="Proteomes" id="UP000887013"/>
    </source>
</evidence>
<proteinExistence type="predicted"/>
<dbReference type="AlphaFoldDB" id="A0A8X6N797"/>
<keyword evidence="2" id="KW-1185">Reference proteome</keyword>
<name>A0A8X6N797_NEPPI</name>
<evidence type="ECO:0000313" key="1">
    <source>
        <dbReference type="EMBL" id="GFS98431.1"/>
    </source>
</evidence>
<reference evidence="1" key="1">
    <citation type="submission" date="2020-08" db="EMBL/GenBank/DDBJ databases">
        <title>Multicomponent nature underlies the extraordinary mechanical properties of spider dragline silk.</title>
        <authorList>
            <person name="Kono N."/>
            <person name="Nakamura H."/>
            <person name="Mori M."/>
            <person name="Yoshida Y."/>
            <person name="Ohtoshi R."/>
            <person name="Malay A.D."/>
            <person name="Moran D.A.P."/>
            <person name="Tomita M."/>
            <person name="Numata K."/>
            <person name="Arakawa K."/>
        </authorList>
    </citation>
    <scope>NUCLEOTIDE SEQUENCE</scope>
</reference>
<protein>
    <submittedName>
        <fullName evidence="1">Uncharacterized protein</fullName>
    </submittedName>
</protein>
<comment type="caution">
    <text evidence="1">The sequence shown here is derived from an EMBL/GenBank/DDBJ whole genome shotgun (WGS) entry which is preliminary data.</text>
</comment>